<dbReference type="KEGG" id="cpb:Cphamn1_1950"/>
<dbReference type="EMBL" id="CP001101">
    <property type="protein sequence ID" value="ACE04875.1"/>
    <property type="molecule type" value="Genomic_DNA"/>
</dbReference>
<proteinExistence type="predicted"/>
<evidence type="ECO:0000313" key="3">
    <source>
        <dbReference type="EMBL" id="ACE04875.1"/>
    </source>
</evidence>
<dbReference type="Pfam" id="PF10047">
    <property type="entry name" value="DUF2281"/>
    <property type="match status" value="1"/>
</dbReference>
<dbReference type="AlphaFoldDB" id="B3EMC3"/>
<dbReference type="EMBL" id="CP001101">
    <property type="protein sequence ID" value="ACE04862.1"/>
    <property type="molecule type" value="Genomic_DNA"/>
</dbReference>
<gene>
    <name evidence="2" type="ordered locus">Cphamn1_1950</name>
    <name evidence="3" type="ordered locus">Cphamn1_1963</name>
</gene>
<evidence type="ECO:0000313" key="2">
    <source>
        <dbReference type="EMBL" id="ACE04862.1"/>
    </source>
</evidence>
<dbReference type="STRING" id="331678.Cphamn1_1950"/>
<name>B3EMC3_CHLPB</name>
<evidence type="ECO:0000259" key="1">
    <source>
        <dbReference type="Pfam" id="PF10047"/>
    </source>
</evidence>
<accession>B3EMC3</accession>
<reference evidence="2" key="1">
    <citation type="submission" date="2008-06" db="EMBL/GenBank/DDBJ databases">
        <title>Complete sequence of Chlorobium phaeobacteroides BS1.</title>
        <authorList>
            <consortium name="US DOE Joint Genome Institute"/>
            <person name="Lucas S."/>
            <person name="Copeland A."/>
            <person name="Lapidus A."/>
            <person name="Glavina del Rio T."/>
            <person name="Dalin E."/>
            <person name="Tice H."/>
            <person name="Bruce D."/>
            <person name="Goodwin L."/>
            <person name="Pitluck S."/>
            <person name="Schmutz J."/>
            <person name="Larimer F."/>
            <person name="Land M."/>
            <person name="Hauser L."/>
            <person name="Kyrpides N."/>
            <person name="Ovchinnikova G."/>
            <person name="Li T."/>
            <person name="Liu Z."/>
            <person name="Zhao F."/>
            <person name="Overmann J."/>
            <person name="Bryant D.A."/>
            <person name="Richardson P."/>
        </authorList>
    </citation>
    <scope>NUCLEOTIDE SEQUENCE [LARGE SCALE GENOMIC DNA]</scope>
    <source>
        <strain evidence="2">BS1</strain>
    </source>
</reference>
<organism evidence="2">
    <name type="scientific">Chlorobium phaeobacteroides (strain BS1)</name>
    <dbReference type="NCBI Taxonomy" id="331678"/>
    <lineage>
        <taxon>Bacteria</taxon>
        <taxon>Pseudomonadati</taxon>
        <taxon>Chlorobiota</taxon>
        <taxon>Chlorobiia</taxon>
        <taxon>Chlorobiales</taxon>
        <taxon>Chlorobiaceae</taxon>
        <taxon>Chlorobium/Pelodictyon group</taxon>
        <taxon>Chlorobium</taxon>
    </lineage>
</organism>
<dbReference type="KEGG" id="cpb:Cphamn1_1963"/>
<protein>
    <recommendedName>
        <fullName evidence="1">DUF2281 domain-containing protein</fullName>
    </recommendedName>
</protein>
<dbReference type="eggNOG" id="ENOG502ZUDQ">
    <property type="taxonomic scope" value="Bacteria"/>
</dbReference>
<dbReference type="InterPro" id="IPR018739">
    <property type="entry name" value="DUF2281"/>
</dbReference>
<sequence length="74" mass="8432">MTTAEKLYKTAKELPEQVIAEVLDFAEYLRQKAITPKKVVSKKMLVDLAGGLEYSDTFAGDPLEIQKNLRDEWD</sequence>
<dbReference type="HOGENOM" id="CLU_2681009_0_0_10"/>
<feature type="domain" description="DUF2281" evidence="1">
    <location>
        <begin position="6"/>
        <end position="68"/>
    </location>
</feature>
<dbReference type="OrthoDB" id="9182357at2"/>